<feature type="domain" description="Ribbon-helix-helix protein CopG" evidence="1">
    <location>
        <begin position="3"/>
        <end position="41"/>
    </location>
</feature>
<accession>A0A6I4TFQ4</accession>
<dbReference type="Pfam" id="PF01402">
    <property type="entry name" value="RHH_1"/>
    <property type="match status" value="1"/>
</dbReference>
<name>A0A6I4TFQ4_9SPHN</name>
<organism evidence="2 3">
    <name type="scientific">Tsuneonella aeria</name>
    <dbReference type="NCBI Taxonomy" id="1837929"/>
    <lineage>
        <taxon>Bacteria</taxon>
        <taxon>Pseudomonadati</taxon>
        <taxon>Pseudomonadota</taxon>
        <taxon>Alphaproteobacteria</taxon>
        <taxon>Sphingomonadales</taxon>
        <taxon>Erythrobacteraceae</taxon>
        <taxon>Tsuneonella</taxon>
    </lineage>
</organism>
<dbReference type="Proteomes" id="UP000439522">
    <property type="component" value="Unassembled WGS sequence"/>
</dbReference>
<gene>
    <name evidence="2" type="ORF">GRI40_06810</name>
</gene>
<dbReference type="GO" id="GO:0006355">
    <property type="term" value="P:regulation of DNA-templated transcription"/>
    <property type="evidence" value="ECO:0007669"/>
    <property type="project" value="InterPro"/>
</dbReference>
<evidence type="ECO:0000313" key="2">
    <source>
        <dbReference type="EMBL" id="MXO74930.1"/>
    </source>
</evidence>
<dbReference type="RefSeq" id="WP_160610634.1">
    <property type="nucleotide sequence ID" value="NZ_WTZA01000001.1"/>
</dbReference>
<dbReference type="AlphaFoldDB" id="A0A6I4TFQ4"/>
<evidence type="ECO:0000259" key="1">
    <source>
        <dbReference type="Pfam" id="PF01402"/>
    </source>
</evidence>
<comment type="caution">
    <text evidence="2">The sequence shown here is derived from an EMBL/GenBank/DDBJ whole genome shotgun (WGS) entry which is preliminary data.</text>
</comment>
<dbReference type="OrthoDB" id="9806368at2"/>
<dbReference type="InterPro" id="IPR013321">
    <property type="entry name" value="Arc_rbn_hlx_hlx"/>
</dbReference>
<dbReference type="EMBL" id="WTZA01000001">
    <property type="protein sequence ID" value="MXO74930.1"/>
    <property type="molecule type" value="Genomic_DNA"/>
</dbReference>
<dbReference type="Gene3D" id="1.10.1220.10">
    <property type="entry name" value="Met repressor-like"/>
    <property type="match status" value="1"/>
</dbReference>
<dbReference type="InterPro" id="IPR002145">
    <property type="entry name" value="CopG"/>
</dbReference>
<protein>
    <submittedName>
        <fullName evidence="2">Ribbon-helix-helix protein, CopG family</fullName>
    </submittedName>
</protein>
<evidence type="ECO:0000313" key="3">
    <source>
        <dbReference type="Proteomes" id="UP000439522"/>
    </source>
</evidence>
<proteinExistence type="predicted"/>
<keyword evidence="3" id="KW-1185">Reference proteome</keyword>
<sequence length="66" mass="7507">MARILVDLPDDDIRWLDHAAAGQNVSRAALLREAVHTYRDRTASAGIERFFGIWQDRSAPRDEDAQ</sequence>
<reference evidence="2 3" key="1">
    <citation type="submission" date="2019-12" db="EMBL/GenBank/DDBJ databases">
        <title>Genomic-based taxomic classification of the family Erythrobacteraceae.</title>
        <authorList>
            <person name="Xu L."/>
        </authorList>
    </citation>
    <scope>NUCLEOTIDE SEQUENCE [LARGE SCALE GENOMIC DNA]</scope>
    <source>
        <strain evidence="2 3">100921-2</strain>
    </source>
</reference>
<dbReference type="CDD" id="cd21631">
    <property type="entry name" value="RHH_CopG_NikR-like"/>
    <property type="match status" value="1"/>
</dbReference>